<evidence type="ECO:0000313" key="2">
    <source>
        <dbReference type="Proteomes" id="UP000275846"/>
    </source>
</evidence>
<sequence>MDAEDFGALQDFCVRDFVLPSQPQYSAEAAEMEVIQLPGLVRGDGPDLRSVKECRQDNDLIHLQFGILVNTVVIPHEGLRSAEGLTGFGEPLGNRVIDSRVS</sequence>
<dbReference type="Proteomes" id="UP000275846">
    <property type="component" value="Unassembled WGS sequence"/>
</dbReference>
<dbReference type="WBParaSite" id="SSLN_0000713101-mRNA-1">
    <property type="protein sequence ID" value="SSLN_0000713101-mRNA-1"/>
    <property type="gene ID" value="SSLN_0000713101"/>
</dbReference>
<gene>
    <name evidence="1" type="ORF">SSLN_LOCUS6912</name>
</gene>
<accession>A0A183SRR4</accession>
<protein>
    <submittedName>
        <fullName evidence="3">DNA-directed RNA polymerase</fullName>
    </submittedName>
</protein>
<reference evidence="3" key="1">
    <citation type="submission" date="2016-06" db="UniProtKB">
        <authorList>
            <consortium name="WormBaseParasite"/>
        </authorList>
    </citation>
    <scope>IDENTIFICATION</scope>
</reference>
<keyword evidence="2" id="KW-1185">Reference proteome</keyword>
<dbReference type="EMBL" id="UYSU01033902">
    <property type="protein sequence ID" value="VDL93297.1"/>
    <property type="molecule type" value="Genomic_DNA"/>
</dbReference>
<name>A0A183SRR4_SCHSO</name>
<proteinExistence type="predicted"/>
<evidence type="ECO:0000313" key="1">
    <source>
        <dbReference type="EMBL" id="VDL93297.1"/>
    </source>
</evidence>
<reference evidence="1 2" key="2">
    <citation type="submission" date="2018-11" db="EMBL/GenBank/DDBJ databases">
        <authorList>
            <consortium name="Pathogen Informatics"/>
        </authorList>
    </citation>
    <scope>NUCLEOTIDE SEQUENCE [LARGE SCALE GENOMIC DNA]</scope>
    <source>
        <strain evidence="1 2">NST_G2</strain>
    </source>
</reference>
<dbReference type="AlphaFoldDB" id="A0A183SRR4"/>
<organism evidence="3">
    <name type="scientific">Schistocephalus solidus</name>
    <name type="common">Tapeworm</name>
    <dbReference type="NCBI Taxonomy" id="70667"/>
    <lineage>
        <taxon>Eukaryota</taxon>
        <taxon>Metazoa</taxon>
        <taxon>Spiralia</taxon>
        <taxon>Lophotrochozoa</taxon>
        <taxon>Platyhelminthes</taxon>
        <taxon>Cestoda</taxon>
        <taxon>Eucestoda</taxon>
        <taxon>Diphyllobothriidea</taxon>
        <taxon>Diphyllobothriidae</taxon>
        <taxon>Schistocephalus</taxon>
    </lineage>
</organism>
<evidence type="ECO:0000313" key="3">
    <source>
        <dbReference type="WBParaSite" id="SSLN_0000713101-mRNA-1"/>
    </source>
</evidence>